<dbReference type="Proteomes" id="UP000178042">
    <property type="component" value="Unassembled WGS sequence"/>
</dbReference>
<sequence>MNDLQNQVPQLDAAHSWESRAEKPIDRRFFEFQFEVAKILSRRSHAPLNQTVGKYAPFIIRNLLKPTEAISGKPEEIPDNILPEIMLDAAYKNYTTIGVSDRPIPYHEGRRFGCFAYDYHDKENAVELHFFNAEFDSIGPLSTKKISARRAEITDVMKAIRRDYPEAIEVRGRSWLYNFDAYQRLFPESYISHMTPDKDESSWIHGTRIWGQFMDSDNHLREDMTEKFLASVQVLPVDQLMSALPAPPMIVSGPITDFYKFYGIE</sequence>
<proteinExistence type="predicted"/>
<accession>A0A1F6DHG1</accession>
<evidence type="ECO:0000313" key="2">
    <source>
        <dbReference type="Proteomes" id="UP000178042"/>
    </source>
</evidence>
<reference evidence="1 2" key="1">
    <citation type="journal article" date="2016" name="Nat. Commun.">
        <title>Thousands of microbial genomes shed light on interconnected biogeochemical processes in an aquifer system.</title>
        <authorList>
            <person name="Anantharaman K."/>
            <person name="Brown C.T."/>
            <person name="Hug L.A."/>
            <person name="Sharon I."/>
            <person name="Castelle C.J."/>
            <person name="Probst A.J."/>
            <person name="Thomas B.C."/>
            <person name="Singh A."/>
            <person name="Wilkins M.J."/>
            <person name="Karaoz U."/>
            <person name="Brodie E.L."/>
            <person name="Williams K.H."/>
            <person name="Hubbard S.S."/>
            <person name="Banfield J.F."/>
        </authorList>
    </citation>
    <scope>NUCLEOTIDE SEQUENCE [LARGE SCALE GENOMIC DNA]</scope>
</reference>
<gene>
    <name evidence="1" type="ORF">A3C86_02760</name>
</gene>
<organism evidence="1 2">
    <name type="scientific">Candidatus Kaiserbacteria bacterium RIFCSPHIGHO2_02_FULL_49_16</name>
    <dbReference type="NCBI Taxonomy" id="1798490"/>
    <lineage>
        <taxon>Bacteria</taxon>
        <taxon>Candidatus Kaiseribacteriota</taxon>
    </lineage>
</organism>
<comment type="caution">
    <text evidence="1">The sequence shown here is derived from an EMBL/GenBank/DDBJ whole genome shotgun (WGS) entry which is preliminary data.</text>
</comment>
<protein>
    <submittedName>
        <fullName evidence="1">Uncharacterized protein</fullName>
    </submittedName>
</protein>
<dbReference type="AlphaFoldDB" id="A0A1F6DHG1"/>
<name>A0A1F6DHG1_9BACT</name>
<dbReference type="EMBL" id="MFLD01000006">
    <property type="protein sequence ID" value="OGG60899.1"/>
    <property type="molecule type" value="Genomic_DNA"/>
</dbReference>
<evidence type="ECO:0000313" key="1">
    <source>
        <dbReference type="EMBL" id="OGG60899.1"/>
    </source>
</evidence>